<comment type="caution">
    <text evidence="4">The sequence shown here is derived from an EMBL/GenBank/DDBJ whole genome shotgun (WGS) entry which is preliminary data.</text>
</comment>
<reference evidence="4" key="2">
    <citation type="submission" date="2020-11" db="EMBL/GenBank/DDBJ databases">
        <authorList>
            <person name="Cecchin M."/>
            <person name="Marcolungo L."/>
            <person name="Rossato M."/>
            <person name="Girolomoni L."/>
            <person name="Cosentino E."/>
            <person name="Cuine S."/>
            <person name="Li-Beisson Y."/>
            <person name="Delledonne M."/>
            <person name="Ballottari M."/>
        </authorList>
    </citation>
    <scope>NUCLEOTIDE SEQUENCE</scope>
    <source>
        <strain evidence="4">211/11P</strain>
        <tissue evidence="4">Whole cell</tissue>
    </source>
</reference>
<name>A0A9D4YZY7_CHLVU</name>
<gene>
    <name evidence="4" type="ORF">D9Q98_002970</name>
</gene>
<feature type="chain" id="PRO_5039008209" description="OPA3-like protein" evidence="3">
    <location>
        <begin position="18"/>
        <end position="180"/>
    </location>
</feature>
<proteinExistence type="inferred from homology"/>
<evidence type="ECO:0008006" key="6">
    <source>
        <dbReference type="Google" id="ProtNLM"/>
    </source>
</evidence>
<protein>
    <recommendedName>
        <fullName evidence="6">OPA3-like protein</fullName>
    </recommendedName>
</protein>
<feature type="signal peptide" evidence="3">
    <location>
        <begin position="1"/>
        <end position="17"/>
    </location>
</feature>
<dbReference type="Proteomes" id="UP001055712">
    <property type="component" value="Unassembled WGS sequence"/>
</dbReference>
<dbReference type="GO" id="GO:0005739">
    <property type="term" value="C:mitochondrion"/>
    <property type="evidence" value="ECO:0007669"/>
    <property type="project" value="TreeGrafter"/>
</dbReference>
<comment type="similarity">
    <text evidence="1">Belongs to the OPA3 family.</text>
</comment>
<dbReference type="PANTHER" id="PTHR12499:SF0">
    <property type="entry name" value="OPTIC ATROPHY 3 PROTEIN"/>
    <property type="match status" value="1"/>
</dbReference>
<dbReference type="GO" id="GO:0019216">
    <property type="term" value="P:regulation of lipid metabolic process"/>
    <property type="evidence" value="ECO:0007669"/>
    <property type="project" value="TreeGrafter"/>
</dbReference>
<dbReference type="PANTHER" id="PTHR12499">
    <property type="entry name" value="OPTIC ATROPHY 3 PROTEIN OPA3"/>
    <property type="match status" value="1"/>
</dbReference>
<keyword evidence="3" id="KW-0732">Signal</keyword>
<evidence type="ECO:0000313" key="4">
    <source>
        <dbReference type="EMBL" id="KAI3434916.1"/>
    </source>
</evidence>
<evidence type="ECO:0000256" key="3">
    <source>
        <dbReference type="SAM" id="SignalP"/>
    </source>
</evidence>
<reference evidence="4" key="1">
    <citation type="journal article" date="2019" name="Plant J.">
        <title>Chlorella vulgaris genome assembly and annotation reveals the molecular basis for metabolic acclimation to high light conditions.</title>
        <authorList>
            <person name="Cecchin M."/>
            <person name="Marcolungo L."/>
            <person name="Rossato M."/>
            <person name="Girolomoni L."/>
            <person name="Cosentino E."/>
            <person name="Cuine S."/>
            <person name="Li-Beisson Y."/>
            <person name="Delledonne M."/>
            <person name="Ballottari M."/>
        </authorList>
    </citation>
    <scope>NUCLEOTIDE SEQUENCE</scope>
    <source>
        <strain evidence="4">211/11P</strain>
    </source>
</reference>
<dbReference type="Pfam" id="PF07047">
    <property type="entry name" value="OPA3"/>
    <property type="match status" value="1"/>
</dbReference>
<accession>A0A9D4YZY7</accession>
<organism evidence="4 5">
    <name type="scientific">Chlorella vulgaris</name>
    <name type="common">Green alga</name>
    <dbReference type="NCBI Taxonomy" id="3077"/>
    <lineage>
        <taxon>Eukaryota</taxon>
        <taxon>Viridiplantae</taxon>
        <taxon>Chlorophyta</taxon>
        <taxon>core chlorophytes</taxon>
        <taxon>Trebouxiophyceae</taxon>
        <taxon>Chlorellales</taxon>
        <taxon>Chlorellaceae</taxon>
        <taxon>Chlorella clade</taxon>
        <taxon>Chlorella</taxon>
    </lineage>
</organism>
<evidence type="ECO:0000256" key="2">
    <source>
        <dbReference type="ARBA" id="ARBA00023054"/>
    </source>
</evidence>
<dbReference type="EMBL" id="SIDB01000003">
    <property type="protein sequence ID" value="KAI3434916.1"/>
    <property type="molecule type" value="Genomic_DNA"/>
</dbReference>
<dbReference type="AlphaFoldDB" id="A0A9D4YZY7"/>
<evidence type="ECO:0000313" key="5">
    <source>
        <dbReference type="Proteomes" id="UP001055712"/>
    </source>
</evidence>
<sequence>MAALLFKVGLLTLKTAAKPLASRFEKLVLNHPVWRARVIEMAQLVHKMEVKITRGAEGRTGKAFVADMTEERALDLASKFVSEGFLYGMGVALVAVELQRKNKEDSAKKAKDAADKQAIRDLHERHLQAEKDLRAELRTMSGQLHGLDERLLGMDARLQFMEEQMGRRRGWLPSFGGGGG</sequence>
<keyword evidence="5" id="KW-1185">Reference proteome</keyword>
<dbReference type="InterPro" id="IPR010754">
    <property type="entry name" value="OPA3-like"/>
</dbReference>
<dbReference type="OrthoDB" id="2129069at2759"/>
<keyword evidence="2" id="KW-0175">Coiled coil</keyword>
<evidence type="ECO:0000256" key="1">
    <source>
        <dbReference type="ARBA" id="ARBA00007584"/>
    </source>
</evidence>